<dbReference type="SUPFAM" id="SSF47384">
    <property type="entry name" value="Homodimeric domain of signal transducing histidine kinase"/>
    <property type="match status" value="1"/>
</dbReference>
<feature type="transmembrane region" description="Helical" evidence="11">
    <location>
        <begin position="18"/>
        <end position="38"/>
    </location>
</feature>
<dbReference type="InterPro" id="IPR003660">
    <property type="entry name" value="HAMP_dom"/>
</dbReference>
<dbReference type="Proteomes" id="UP000490980">
    <property type="component" value="Unassembled WGS sequence"/>
</dbReference>
<organism evidence="14 15">
    <name type="scientific">Luteibacter anthropi</name>
    <dbReference type="NCBI Taxonomy" id="564369"/>
    <lineage>
        <taxon>Bacteria</taxon>
        <taxon>Pseudomonadati</taxon>
        <taxon>Pseudomonadota</taxon>
        <taxon>Gammaproteobacteria</taxon>
        <taxon>Lysobacterales</taxon>
        <taxon>Rhodanobacteraceae</taxon>
        <taxon>Luteibacter</taxon>
    </lineage>
</organism>
<dbReference type="EC" id="2.7.13.3" evidence="3"/>
<evidence type="ECO:0000256" key="6">
    <source>
        <dbReference type="ARBA" id="ARBA00022692"/>
    </source>
</evidence>
<evidence type="ECO:0000256" key="9">
    <source>
        <dbReference type="ARBA" id="ARBA00023012"/>
    </source>
</evidence>
<dbReference type="GO" id="GO:0000155">
    <property type="term" value="F:phosphorelay sensor kinase activity"/>
    <property type="evidence" value="ECO:0007669"/>
    <property type="project" value="InterPro"/>
</dbReference>
<dbReference type="CDD" id="cd00075">
    <property type="entry name" value="HATPase"/>
    <property type="match status" value="1"/>
</dbReference>
<evidence type="ECO:0000256" key="4">
    <source>
        <dbReference type="ARBA" id="ARBA00022553"/>
    </source>
</evidence>
<dbReference type="PROSITE" id="PS50885">
    <property type="entry name" value="HAMP"/>
    <property type="match status" value="1"/>
</dbReference>
<evidence type="ECO:0000256" key="1">
    <source>
        <dbReference type="ARBA" id="ARBA00000085"/>
    </source>
</evidence>
<keyword evidence="7 14" id="KW-0418">Kinase</keyword>
<keyword evidence="10 11" id="KW-0472">Membrane</keyword>
<keyword evidence="9" id="KW-0902">Two-component regulatory system</keyword>
<feature type="domain" description="Histidine kinase" evidence="12">
    <location>
        <begin position="244"/>
        <end position="457"/>
    </location>
</feature>
<comment type="subcellular location">
    <subcellularLocation>
        <location evidence="2">Membrane</location>
    </subcellularLocation>
</comment>
<dbReference type="CDD" id="cd06225">
    <property type="entry name" value="HAMP"/>
    <property type="match status" value="1"/>
</dbReference>
<comment type="caution">
    <text evidence="14">The sequence shown here is derived from an EMBL/GenBank/DDBJ whole genome shotgun (WGS) entry which is preliminary data.</text>
</comment>
<dbReference type="SUPFAM" id="SSF158472">
    <property type="entry name" value="HAMP domain-like"/>
    <property type="match status" value="1"/>
</dbReference>
<proteinExistence type="predicted"/>
<evidence type="ECO:0000256" key="7">
    <source>
        <dbReference type="ARBA" id="ARBA00022777"/>
    </source>
</evidence>
<dbReference type="Gene3D" id="3.30.565.10">
    <property type="entry name" value="Histidine kinase-like ATPase, C-terminal domain"/>
    <property type="match status" value="1"/>
</dbReference>
<dbReference type="PRINTS" id="PR00344">
    <property type="entry name" value="BCTRLSENSOR"/>
</dbReference>
<dbReference type="InterPro" id="IPR003594">
    <property type="entry name" value="HATPase_dom"/>
</dbReference>
<dbReference type="Pfam" id="PF00672">
    <property type="entry name" value="HAMP"/>
    <property type="match status" value="1"/>
</dbReference>
<dbReference type="SMART" id="SM00388">
    <property type="entry name" value="HisKA"/>
    <property type="match status" value="1"/>
</dbReference>
<evidence type="ECO:0000256" key="5">
    <source>
        <dbReference type="ARBA" id="ARBA00022679"/>
    </source>
</evidence>
<reference evidence="14 15" key="1">
    <citation type="submission" date="2020-03" db="EMBL/GenBank/DDBJ databases">
        <authorList>
            <person name="Lai Q."/>
        </authorList>
    </citation>
    <scope>NUCLEOTIDE SEQUENCE [LARGE SCALE GENOMIC DNA]</scope>
    <source>
        <strain evidence="14 15">CCUG 25036</strain>
    </source>
</reference>
<dbReference type="PANTHER" id="PTHR45436">
    <property type="entry name" value="SENSOR HISTIDINE KINASE YKOH"/>
    <property type="match status" value="1"/>
</dbReference>
<dbReference type="InterPro" id="IPR005467">
    <property type="entry name" value="His_kinase_dom"/>
</dbReference>
<gene>
    <name evidence="14" type="ORF">HBF25_17570</name>
</gene>
<dbReference type="InterPro" id="IPR050428">
    <property type="entry name" value="TCS_sensor_his_kinase"/>
</dbReference>
<protein>
    <recommendedName>
        <fullName evidence="3">histidine kinase</fullName>
        <ecNumber evidence="3">2.7.13.3</ecNumber>
    </recommendedName>
</protein>
<dbReference type="InterPro" id="IPR036890">
    <property type="entry name" value="HATPase_C_sf"/>
</dbReference>
<evidence type="ECO:0000313" key="15">
    <source>
        <dbReference type="Proteomes" id="UP000490980"/>
    </source>
</evidence>
<evidence type="ECO:0000256" key="8">
    <source>
        <dbReference type="ARBA" id="ARBA00022989"/>
    </source>
</evidence>
<dbReference type="Pfam" id="PF02518">
    <property type="entry name" value="HATPase_c"/>
    <property type="match status" value="1"/>
</dbReference>
<name>A0A7X5ZJQ2_9GAMM</name>
<comment type="catalytic activity">
    <reaction evidence="1">
        <text>ATP + protein L-histidine = ADP + protein N-phospho-L-histidine.</text>
        <dbReference type="EC" id="2.7.13.3"/>
    </reaction>
</comment>
<evidence type="ECO:0000256" key="11">
    <source>
        <dbReference type="SAM" id="Phobius"/>
    </source>
</evidence>
<dbReference type="SMART" id="SM00387">
    <property type="entry name" value="HATPase_c"/>
    <property type="match status" value="1"/>
</dbReference>
<dbReference type="AlphaFoldDB" id="A0A7X5ZJQ2"/>
<dbReference type="InterPro" id="IPR004358">
    <property type="entry name" value="Sig_transdc_His_kin-like_C"/>
</dbReference>
<keyword evidence="5" id="KW-0808">Transferase</keyword>
<evidence type="ECO:0000256" key="3">
    <source>
        <dbReference type="ARBA" id="ARBA00012438"/>
    </source>
</evidence>
<evidence type="ECO:0000259" key="12">
    <source>
        <dbReference type="PROSITE" id="PS50109"/>
    </source>
</evidence>
<keyword evidence="6 11" id="KW-0812">Transmembrane</keyword>
<dbReference type="PROSITE" id="PS50109">
    <property type="entry name" value="HIS_KIN"/>
    <property type="match status" value="1"/>
</dbReference>
<keyword evidence="4" id="KW-0597">Phosphoprotein</keyword>
<keyword evidence="15" id="KW-1185">Reference proteome</keyword>
<sequence>MSLRPLTDAWRSATSRLILIYGALFAIWCIALVGVVQWESSNYLSNVVDQMLVARIHYLENTDPRRLPDTVDAASAIDIQGFMWVGLFDAQGHRLAGNIDGVPKGMSEDGVVVPIKASLVDSKRVGLTRARGITRELPGGQRLVVAKESTTIDGLTAIICRGLLWGLSLTLLPGVLGGILIARGPARRIRAIQQAMEPIRQGDLSVRLPVSRGGDEVDLLASTVNQALGEIERLLGEVKGVTDNIAHDLRTPLTRMRTRLYRLQQQFDGRPEGQQLDDCVAEIDTVLARFRALLRVSELEDRQRSACFAAMDLGTVLRNVHEFYAPLAEDRDQCFELDVDHLPALRGDPQLLFEALANLVGNAIKFTPNGGSIRLRAFTDTTGDARIDVADTGPGIPPDEREAVFRRFYRSDETRAKPGCGLGLAIVSAIVRLHGYSLSVGGDERGAVFTVLCPAELPPLAGRLAAASVAPSRVKAAEATPLGDTLPDVRPVVH</sequence>
<dbReference type="Gene3D" id="1.10.287.130">
    <property type="match status" value="1"/>
</dbReference>
<evidence type="ECO:0000256" key="10">
    <source>
        <dbReference type="ARBA" id="ARBA00023136"/>
    </source>
</evidence>
<dbReference type="SUPFAM" id="SSF55874">
    <property type="entry name" value="ATPase domain of HSP90 chaperone/DNA topoisomerase II/histidine kinase"/>
    <property type="match status" value="1"/>
</dbReference>
<keyword evidence="8 11" id="KW-1133">Transmembrane helix</keyword>
<dbReference type="PANTHER" id="PTHR45436:SF8">
    <property type="entry name" value="HISTIDINE KINASE"/>
    <property type="match status" value="1"/>
</dbReference>
<evidence type="ECO:0000313" key="14">
    <source>
        <dbReference type="EMBL" id="NII08197.1"/>
    </source>
</evidence>
<dbReference type="EMBL" id="JAARLZ010000010">
    <property type="protein sequence ID" value="NII08197.1"/>
    <property type="molecule type" value="Genomic_DNA"/>
</dbReference>
<evidence type="ECO:0000259" key="13">
    <source>
        <dbReference type="PROSITE" id="PS50885"/>
    </source>
</evidence>
<dbReference type="InterPro" id="IPR003661">
    <property type="entry name" value="HisK_dim/P_dom"/>
</dbReference>
<dbReference type="GO" id="GO:0005886">
    <property type="term" value="C:plasma membrane"/>
    <property type="evidence" value="ECO:0007669"/>
    <property type="project" value="TreeGrafter"/>
</dbReference>
<dbReference type="CDD" id="cd00082">
    <property type="entry name" value="HisKA"/>
    <property type="match status" value="1"/>
</dbReference>
<feature type="domain" description="HAMP" evidence="13">
    <location>
        <begin position="186"/>
        <end position="236"/>
    </location>
</feature>
<dbReference type="SMART" id="SM00304">
    <property type="entry name" value="HAMP"/>
    <property type="match status" value="1"/>
</dbReference>
<dbReference type="InterPro" id="IPR036097">
    <property type="entry name" value="HisK_dim/P_sf"/>
</dbReference>
<evidence type="ECO:0000256" key="2">
    <source>
        <dbReference type="ARBA" id="ARBA00004370"/>
    </source>
</evidence>
<accession>A0A7X5ZJQ2</accession>